<dbReference type="Proteomes" id="UP000252124">
    <property type="component" value="Unassembled WGS sequence"/>
</dbReference>
<protein>
    <submittedName>
        <fullName evidence="1">Uncharacterized protein</fullName>
    </submittedName>
</protein>
<dbReference type="SUPFAM" id="SSF50939">
    <property type="entry name" value="Sialidases"/>
    <property type="match status" value="1"/>
</dbReference>
<dbReference type="InterPro" id="IPR036278">
    <property type="entry name" value="Sialidase_sf"/>
</dbReference>
<comment type="caution">
    <text evidence="1">The sequence shown here is derived from an EMBL/GenBank/DDBJ whole genome shotgun (WGS) entry which is preliminary data.</text>
</comment>
<reference evidence="1 2" key="1">
    <citation type="submission" date="2018-06" db="EMBL/GenBank/DDBJ databases">
        <title>Genomic Encyclopedia of Type Strains, Phase III (KMG-III): the genomes of soil and plant-associated and newly described type strains.</title>
        <authorList>
            <person name="Whitman W."/>
        </authorList>
    </citation>
    <scope>NUCLEOTIDE SEQUENCE [LARGE SCALE GENOMIC DNA]</scope>
    <source>
        <strain evidence="1 2">CECT 7342</strain>
    </source>
</reference>
<name>A0ABX9FYF2_9BURK</name>
<sequence>MAVATYILPRFQAIDDFGRPMVGAKLYTYRNKTTTPAPTYQDAQQSAANTNPIVLDASGVAIIYLLTGQTYTFVLRDKNDAAVWSQDDVSGVATPGDIDAVDKKLREDLAGADSATLGLGMIGYSPEIEYPISSAAYQVEGIRHLFDKPAVQATEFNPAITYSDNDYTPYVDSQGESLYRHSPRIVRAPDGIYHMVYSRGKMHGYGGLTEANAVDPEGKIIYVNSRDGRKWENEQVICLPLPADPGFNPFRTVFDCHIGVTPTGRIAVVVSDIPPPSAQWGRDTGNTKYRLLINDHRGAATTPDGDPAWIERGVFFEASGDYARVYCSAIKCIPKIGGGYRMAFADYRRTSPTLVPVGMFYSDDNFDTMPQRGADIFQNAANTETDFAFFDAKLGFAVARGDFATAMTEDGGESWTQIGTAANFDRVITGNTIAPVLHAFNSRGTPSLLMGFSERGVTPRSIRWVTTSIREIRAFRDAVIASTLYTPWTIVSQSGPAFSGSGGYHSPIMFEDGSCFYVDTTDTTADPVTTFMRAQLRLVRLSIANLFPYRYGLMVGSDRTYFRQYHEDELDYVPALTGTTTTGTGTYVSQLGTNTRIGNICHLNGSFNLTGQSGFAGSLRISGVPYQSMSNQTQLVQVMVTSGMGGSWNSADRVLAAIPPQANYMVLYKQLASNNSLVGLAPADIGTNFTITLAAHYRCRFQGLQ</sequence>
<dbReference type="Gene3D" id="2.120.10.10">
    <property type="match status" value="1"/>
</dbReference>
<dbReference type="EMBL" id="QNRM01000025">
    <property type="protein sequence ID" value="RBP10670.1"/>
    <property type="molecule type" value="Genomic_DNA"/>
</dbReference>
<proteinExistence type="predicted"/>
<gene>
    <name evidence="1" type="ORF">DFP87_12533</name>
</gene>
<keyword evidence="2" id="KW-1185">Reference proteome</keyword>
<accession>A0ABX9FYF2</accession>
<organism evidence="1 2">
    <name type="scientific">Achromobacter marplatensis</name>
    <dbReference type="NCBI Taxonomy" id="470868"/>
    <lineage>
        <taxon>Bacteria</taxon>
        <taxon>Pseudomonadati</taxon>
        <taxon>Pseudomonadota</taxon>
        <taxon>Betaproteobacteria</taxon>
        <taxon>Burkholderiales</taxon>
        <taxon>Alcaligenaceae</taxon>
        <taxon>Achromobacter</taxon>
    </lineage>
</organism>
<evidence type="ECO:0000313" key="1">
    <source>
        <dbReference type="EMBL" id="RBP10670.1"/>
    </source>
</evidence>
<evidence type="ECO:0000313" key="2">
    <source>
        <dbReference type="Proteomes" id="UP000252124"/>
    </source>
</evidence>
<dbReference type="RefSeq" id="WP_175216788.1">
    <property type="nucleotide sequence ID" value="NZ_CADIJU010000031.1"/>
</dbReference>
<dbReference type="GeneID" id="99734301"/>